<evidence type="ECO:0000313" key="3">
    <source>
        <dbReference type="Proteomes" id="UP001141806"/>
    </source>
</evidence>
<name>A0A9Q0KWU9_9MAGN</name>
<protein>
    <submittedName>
        <fullName evidence="2">Uncharacterized protein</fullName>
    </submittedName>
</protein>
<reference evidence="2" key="1">
    <citation type="journal article" date="2023" name="Plant J.">
        <title>The genome of the king protea, Protea cynaroides.</title>
        <authorList>
            <person name="Chang J."/>
            <person name="Duong T.A."/>
            <person name="Schoeman C."/>
            <person name="Ma X."/>
            <person name="Roodt D."/>
            <person name="Barker N."/>
            <person name="Li Z."/>
            <person name="Van de Peer Y."/>
            <person name="Mizrachi E."/>
        </authorList>
    </citation>
    <scope>NUCLEOTIDE SEQUENCE</scope>
    <source>
        <tissue evidence="2">Young leaves</tissue>
    </source>
</reference>
<keyword evidence="3" id="KW-1185">Reference proteome</keyword>
<accession>A0A9Q0KWU9</accession>
<dbReference type="EMBL" id="JAMYWD010000002">
    <property type="protein sequence ID" value="KAJ4978079.1"/>
    <property type="molecule type" value="Genomic_DNA"/>
</dbReference>
<sequence length="174" mass="19006">MVMATVRSLHIKSATFLPRTYIKPPPQHLTTPTDPPLTEEPITINLPHTCSHKPALHHDHLPPTISSPLSILKHQHNLILPPSLHTCSATLTNSPADLYMHQTTQNLITEHQFHTSCSPNTPPAIEPTPLSSHSHASTCQSIATCCNTVIPCCTPRAPPMLATPNTSMTYTTLE</sequence>
<organism evidence="2 3">
    <name type="scientific">Protea cynaroides</name>
    <dbReference type="NCBI Taxonomy" id="273540"/>
    <lineage>
        <taxon>Eukaryota</taxon>
        <taxon>Viridiplantae</taxon>
        <taxon>Streptophyta</taxon>
        <taxon>Embryophyta</taxon>
        <taxon>Tracheophyta</taxon>
        <taxon>Spermatophyta</taxon>
        <taxon>Magnoliopsida</taxon>
        <taxon>Proteales</taxon>
        <taxon>Proteaceae</taxon>
        <taxon>Protea</taxon>
    </lineage>
</organism>
<dbReference type="AlphaFoldDB" id="A0A9Q0KWU9"/>
<dbReference type="Proteomes" id="UP001141806">
    <property type="component" value="Unassembled WGS sequence"/>
</dbReference>
<proteinExistence type="predicted"/>
<comment type="caution">
    <text evidence="2">The sequence shown here is derived from an EMBL/GenBank/DDBJ whole genome shotgun (WGS) entry which is preliminary data.</text>
</comment>
<gene>
    <name evidence="2" type="ORF">NE237_008859</name>
</gene>
<feature type="region of interest" description="Disordered" evidence="1">
    <location>
        <begin position="114"/>
        <end position="133"/>
    </location>
</feature>
<evidence type="ECO:0000313" key="2">
    <source>
        <dbReference type="EMBL" id="KAJ4978079.1"/>
    </source>
</evidence>
<evidence type="ECO:0000256" key="1">
    <source>
        <dbReference type="SAM" id="MobiDB-lite"/>
    </source>
</evidence>